<name>A0A7R8MJP5_9CAUD</name>
<evidence type="ECO:0000313" key="1">
    <source>
        <dbReference type="EMBL" id="CAD5236186.1"/>
    </source>
</evidence>
<dbReference type="Proteomes" id="UP000596247">
    <property type="component" value="Chromosome"/>
</dbReference>
<sequence length="125" mass="13922">MDELLTALAGLTGNDPTTVLATPGWALRDDLRNIHALAVKHCTQIDVDKVIVPPQAFQLLRKNGYDIRIAREANIVMSATLYTSAGVFVLYQNTNILHNFVNIHNPQTTMKKPSWVRRWLGGITA</sequence>
<dbReference type="EMBL" id="LR881104">
    <property type="protein sequence ID" value="CAD5236186.1"/>
    <property type="molecule type" value="Genomic_DNA"/>
</dbReference>
<gene>
    <name evidence="1" type="ORF">LLCLJKAH_00197</name>
</gene>
<organism evidence="1 2">
    <name type="scientific">Klebsiella phage vB_KvM-Eowyn</name>
    <dbReference type="NCBI Taxonomy" id="2762819"/>
    <lineage>
        <taxon>Viruses</taxon>
        <taxon>Duplodnaviria</taxon>
        <taxon>Heunggongvirae</taxon>
        <taxon>Uroviricota</taxon>
        <taxon>Caudoviricetes</taxon>
        <taxon>Chimalliviridae</taxon>
        <taxon>Eowynvirus</taxon>
        <taxon>Eowynvirus eowyn</taxon>
    </lineage>
</organism>
<reference evidence="1 2" key="1">
    <citation type="submission" date="2020-09" db="EMBL/GenBank/DDBJ databases">
        <authorList>
            <person name="Jameson E."/>
        </authorList>
    </citation>
    <scope>NUCLEOTIDE SEQUENCE [LARGE SCALE GENOMIC DNA]</scope>
</reference>
<accession>A0A7R8MJP5</accession>
<protein>
    <submittedName>
        <fullName evidence="1">Uncharacterized protein</fullName>
    </submittedName>
</protein>
<keyword evidence="2" id="KW-1185">Reference proteome</keyword>
<proteinExistence type="predicted"/>
<evidence type="ECO:0000313" key="2">
    <source>
        <dbReference type="Proteomes" id="UP000596247"/>
    </source>
</evidence>